<dbReference type="InterPro" id="IPR016291">
    <property type="entry name" value="Isochorismatase"/>
</dbReference>
<sequence>MTTAPKWRYSAFFKSNLLHRLRDLNRDQLIICGVYAHIGCLTTAIDAYSHDIETFFVSDAVADFSEEKHHLALRMAAEICAVVASTEQVITNLRT</sequence>
<organism evidence="3 4">
    <name type="scientific">Xenorhabdus kozodoii</name>
    <dbReference type="NCBI Taxonomy" id="351676"/>
    <lineage>
        <taxon>Bacteria</taxon>
        <taxon>Pseudomonadati</taxon>
        <taxon>Pseudomonadota</taxon>
        <taxon>Gammaproteobacteria</taxon>
        <taxon>Enterobacterales</taxon>
        <taxon>Morganellaceae</taxon>
        <taxon>Xenorhabdus</taxon>
    </lineage>
</organism>
<dbReference type="PRINTS" id="PR01398">
    <property type="entry name" value="ISCHRISMTASE"/>
</dbReference>
<dbReference type="Pfam" id="PF00857">
    <property type="entry name" value="Isochorismatase"/>
    <property type="match status" value="1"/>
</dbReference>
<dbReference type="PANTHER" id="PTHR43540">
    <property type="entry name" value="PEROXYUREIDOACRYLATE/UREIDOACRYLATE AMIDOHYDROLASE-RELATED"/>
    <property type="match status" value="1"/>
</dbReference>
<accession>A0A2D0LDS8</accession>
<dbReference type="EMBL" id="NJCX01000008">
    <property type="protein sequence ID" value="PHM73866.1"/>
    <property type="molecule type" value="Genomic_DNA"/>
</dbReference>
<gene>
    <name evidence="3" type="ORF">Xkoz_01370</name>
</gene>
<comment type="caution">
    <text evidence="3">The sequence shown here is derived from an EMBL/GenBank/DDBJ whole genome shotgun (WGS) entry which is preliminary data.</text>
</comment>
<evidence type="ECO:0000256" key="1">
    <source>
        <dbReference type="ARBA" id="ARBA00022801"/>
    </source>
</evidence>
<dbReference type="RefSeq" id="WP_422646085.1">
    <property type="nucleotide sequence ID" value="NZ_CAWNOR010000119.1"/>
</dbReference>
<keyword evidence="1" id="KW-0378">Hydrolase</keyword>
<name>A0A2D0LDS8_9GAMM</name>
<dbReference type="Gene3D" id="3.40.50.850">
    <property type="entry name" value="Isochorismatase-like"/>
    <property type="match status" value="1"/>
</dbReference>
<feature type="domain" description="Isochorismatase-like" evidence="2">
    <location>
        <begin position="5"/>
        <end position="88"/>
    </location>
</feature>
<evidence type="ECO:0000313" key="4">
    <source>
        <dbReference type="Proteomes" id="UP000221101"/>
    </source>
</evidence>
<dbReference type="InterPro" id="IPR050272">
    <property type="entry name" value="Isochorismatase-like_hydrls"/>
</dbReference>
<dbReference type="InterPro" id="IPR036380">
    <property type="entry name" value="Isochorismatase-like_sf"/>
</dbReference>
<dbReference type="InterPro" id="IPR000868">
    <property type="entry name" value="Isochorismatase-like_dom"/>
</dbReference>
<dbReference type="SUPFAM" id="SSF52499">
    <property type="entry name" value="Isochorismatase-like hydrolases"/>
    <property type="match status" value="1"/>
</dbReference>
<evidence type="ECO:0000259" key="2">
    <source>
        <dbReference type="Pfam" id="PF00857"/>
    </source>
</evidence>
<protein>
    <submittedName>
        <fullName evidence="3">Putative isochorismatase</fullName>
    </submittedName>
</protein>
<dbReference type="AlphaFoldDB" id="A0A2D0LDS8"/>
<dbReference type="Proteomes" id="UP000221101">
    <property type="component" value="Unassembled WGS sequence"/>
</dbReference>
<evidence type="ECO:0000313" key="3">
    <source>
        <dbReference type="EMBL" id="PHM73866.1"/>
    </source>
</evidence>
<reference evidence="3 4" key="1">
    <citation type="journal article" date="2017" name="Nat. Microbiol.">
        <title>Natural product diversity associated with the nematode symbionts Photorhabdus and Xenorhabdus.</title>
        <authorList>
            <person name="Tobias N.J."/>
            <person name="Wolff H."/>
            <person name="Djahanschiri B."/>
            <person name="Grundmann F."/>
            <person name="Kronenwerth M."/>
            <person name="Shi Y.M."/>
            <person name="Simonyi S."/>
            <person name="Grun P."/>
            <person name="Shapiro-Ilan D."/>
            <person name="Pidot S.J."/>
            <person name="Stinear T.P."/>
            <person name="Ebersberger I."/>
            <person name="Bode H.B."/>
        </authorList>
    </citation>
    <scope>NUCLEOTIDE SEQUENCE [LARGE SCALE GENOMIC DNA]</scope>
    <source>
        <strain evidence="3 4">DSM 17907</strain>
    </source>
</reference>
<dbReference type="GO" id="GO:0008908">
    <property type="term" value="F:isochorismatase activity"/>
    <property type="evidence" value="ECO:0007669"/>
    <property type="project" value="InterPro"/>
</dbReference>
<proteinExistence type="predicted"/>
<dbReference type="PANTHER" id="PTHR43540:SF3">
    <property type="entry name" value="ENTEROBACTIN SYNTHASE COMPONENT B"/>
    <property type="match status" value="1"/>
</dbReference>
<keyword evidence="4" id="KW-1185">Reference proteome</keyword>